<dbReference type="InterPro" id="IPR014048">
    <property type="entry name" value="MethylDNA_cys_MeTrfase_DNA-bd"/>
</dbReference>
<dbReference type="Pfam" id="PF01035">
    <property type="entry name" value="DNA_binding_1"/>
    <property type="match status" value="1"/>
</dbReference>
<dbReference type="CDD" id="cd06445">
    <property type="entry name" value="ATase"/>
    <property type="match status" value="1"/>
</dbReference>
<dbReference type="InterPro" id="IPR036217">
    <property type="entry name" value="MethylDNA_cys_MeTrfase_DNAb"/>
</dbReference>
<accession>A0A1G1V060</accession>
<evidence type="ECO:0000313" key="4">
    <source>
        <dbReference type="Proteomes" id="UP000177967"/>
    </source>
</evidence>
<dbReference type="Proteomes" id="UP000177967">
    <property type="component" value="Unassembled WGS sequence"/>
</dbReference>
<dbReference type="STRING" id="1797513.A2782_02255"/>
<keyword evidence="1" id="KW-0227">DNA damage</keyword>
<dbReference type="GO" id="GO:0003824">
    <property type="term" value="F:catalytic activity"/>
    <property type="evidence" value="ECO:0007669"/>
    <property type="project" value="InterPro"/>
</dbReference>
<dbReference type="PANTHER" id="PTHR42942:SF1">
    <property type="entry name" value="ALKYLTRANSFERASE-LIKE PROTEIN 1"/>
    <property type="match status" value="1"/>
</dbReference>
<reference evidence="3 4" key="1">
    <citation type="journal article" date="2016" name="Nat. Commun.">
        <title>Thousands of microbial genomes shed light on interconnected biogeochemical processes in an aquifer system.</title>
        <authorList>
            <person name="Anantharaman K."/>
            <person name="Brown C.T."/>
            <person name="Hug L.A."/>
            <person name="Sharon I."/>
            <person name="Castelle C.J."/>
            <person name="Probst A.J."/>
            <person name="Thomas B.C."/>
            <person name="Singh A."/>
            <person name="Wilkins M.J."/>
            <person name="Karaoz U."/>
            <person name="Brodie E.L."/>
            <person name="Williams K.H."/>
            <person name="Hubbard S.S."/>
            <person name="Banfield J.F."/>
        </authorList>
    </citation>
    <scope>NUCLEOTIDE SEQUENCE [LARGE SCALE GENOMIC DNA]</scope>
</reference>
<dbReference type="InterPro" id="IPR052520">
    <property type="entry name" value="ATL_DNA_repair"/>
</dbReference>
<dbReference type="PANTHER" id="PTHR42942">
    <property type="entry name" value="6-O-METHYLGUANINE DNA METHYLTRANSFERASE"/>
    <property type="match status" value="1"/>
</dbReference>
<dbReference type="EMBL" id="MHBW01000020">
    <property type="protein sequence ID" value="OGY08787.1"/>
    <property type="molecule type" value="Genomic_DNA"/>
</dbReference>
<comment type="caution">
    <text evidence="3">The sequence shown here is derived from an EMBL/GenBank/DDBJ whole genome shotgun (WGS) entry which is preliminary data.</text>
</comment>
<dbReference type="InterPro" id="IPR036388">
    <property type="entry name" value="WH-like_DNA-bd_sf"/>
</dbReference>
<evidence type="ECO:0000313" key="3">
    <source>
        <dbReference type="EMBL" id="OGY08787.1"/>
    </source>
</evidence>
<dbReference type="GO" id="GO:0006281">
    <property type="term" value="P:DNA repair"/>
    <property type="evidence" value="ECO:0007669"/>
    <property type="project" value="InterPro"/>
</dbReference>
<proteinExistence type="predicted"/>
<dbReference type="AlphaFoldDB" id="A0A1G1V060"/>
<dbReference type="Gene3D" id="1.10.10.10">
    <property type="entry name" value="Winged helix-like DNA-binding domain superfamily/Winged helix DNA-binding domain"/>
    <property type="match status" value="1"/>
</dbReference>
<dbReference type="SUPFAM" id="SSF46767">
    <property type="entry name" value="Methylated DNA-protein cysteine methyltransferase, C-terminal domain"/>
    <property type="match status" value="1"/>
</dbReference>
<name>A0A1G1V060_9BACT</name>
<evidence type="ECO:0000256" key="1">
    <source>
        <dbReference type="ARBA" id="ARBA00022763"/>
    </source>
</evidence>
<evidence type="ECO:0000259" key="2">
    <source>
        <dbReference type="Pfam" id="PF01035"/>
    </source>
</evidence>
<gene>
    <name evidence="3" type="ORF">A2782_02255</name>
</gene>
<feature type="domain" description="Methylated-DNA-[protein]-cysteine S-methyltransferase DNA binding" evidence="2">
    <location>
        <begin position="10"/>
        <end position="83"/>
    </location>
</feature>
<protein>
    <recommendedName>
        <fullName evidence="2">Methylated-DNA-[protein]-cysteine S-methyltransferase DNA binding domain-containing protein</fullName>
    </recommendedName>
</protein>
<organism evidence="3 4">
    <name type="scientific">Candidatus Blackburnbacteria bacterium RIFCSPHIGHO2_01_FULL_43_15b</name>
    <dbReference type="NCBI Taxonomy" id="1797513"/>
    <lineage>
        <taxon>Bacteria</taxon>
        <taxon>Candidatus Blackburniibacteriota</taxon>
    </lineage>
</organism>
<sequence>MGKQTAKIFVKVHEFVKKIPKGQVTTYGWVGRQVGVSPRVVGWALHGNKDPQISCHRVVNREGRVAVNYAFGGGGEQKKKLLLEGVTFVDATHVDLEKNIWEDMGKNGD</sequence>